<dbReference type="InterPro" id="IPR009001">
    <property type="entry name" value="Transl_elong_EF1A/Init_IF2_C"/>
</dbReference>
<accession>A0A7S7M012</accession>
<dbReference type="Gene3D" id="1.10.10.10">
    <property type="entry name" value="Winged helix-like DNA-binding domain superfamily/Winged helix DNA-binding domain"/>
    <property type="match status" value="1"/>
</dbReference>
<dbReference type="InterPro" id="IPR015191">
    <property type="entry name" value="SelB_WHD4"/>
</dbReference>
<feature type="domain" description="Tr-type G" evidence="6">
    <location>
        <begin position="1"/>
        <end position="170"/>
    </location>
</feature>
<dbReference type="GO" id="GO:0005525">
    <property type="term" value="F:GTP binding"/>
    <property type="evidence" value="ECO:0007669"/>
    <property type="project" value="UniProtKB-KW"/>
</dbReference>
<dbReference type="InterPro" id="IPR036390">
    <property type="entry name" value="WH_DNA-bd_sf"/>
</dbReference>
<dbReference type="Proteomes" id="UP000593836">
    <property type="component" value="Chromosome"/>
</dbReference>
<dbReference type="InterPro" id="IPR050055">
    <property type="entry name" value="EF-Tu_GTPase"/>
</dbReference>
<dbReference type="Gene3D" id="3.40.50.300">
    <property type="entry name" value="P-loop containing nucleotide triphosphate hydrolases"/>
    <property type="match status" value="1"/>
</dbReference>
<dbReference type="SUPFAM" id="SSF46785">
    <property type="entry name" value="Winged helix' DNA-binding domain"/>
    <property type="match status" value="1"/>
</dbReference>
<keyword evidence="4" id="KW-0648">Protein biosynthesis</keyword>
<dbReference type="EMBL" id="CP054493">
    <property type="protein sequence ID" value="QOY53704.1"/>
    <property type="molecule type" value="Genomic_DNA"/>
</dbReference>
<dbReference type="CDD" id="cd03696">
    <property type="entry name" value="SelB_II"/>
    <property type="match status" value="1"/>
</dbReference>
<dbReference type="InterPro" id="IPR036388">
    <property type="entry name" value="WH-like_DNA-bd_sf"/>
</dbReference>
<dbReference type="GO" id="GO:0003746">
    <property type="term" value="F:translation elongation factor activity"/>
    <property type="evidence" value="ECO:0007669"/>
    <property type="project" value="UniProtKB-KW"/>
</dbReference>
<dbReference type="SUPFAM" id="SSF50465">
    <property type="entry name" value="EF-Tu/eEF-1alpha/eIF2-gamma C-terminal domain"/>
    <property type="match status" value="1"/>
</dbReference>
<organism evidence="7 8">
    <name type="scientific">Candidatus Sulfurimonas marisnigri</name>
    <dbReference type="NCBI Taxonomy" id="2740405"/>
    <lineage>
        <taxon>Bacteria</taxon>
        <taxon>Pseudomonadati</taxon>
        <taxon>Campylobacterota</taxon>
        <taxon>Epsilonproteobacteria</taxon>
        <taxon>Campylobacterales</taxon>
        <taxon>Sulfurimonadaceae</taxon>
        <taxon>Sulfurimonas</taxon>
    </lineage>
</organism>
<keyword evidence="7" id="KW-0251">Elongation factor</keyword>
<dbReference type="InterPro" id="IPR031157">
    <property type="entry name" value="G_TR_CS"/>
</dbReference>
<evidence type="ECO:0000256" key="3">
    <source>
        <dbReference type="ARBA" id="ARBA00022741"/>
    </source>
</evidence>
<evidence type="ECO:0000259" key="6">
    <source>
        <dbReference type="PROSITE" id="PS51722"/>
    </source>
</evidence>
<dbReference type="Gene3D" id="1.10.10.2770">
    <property type="match status" value="1"/>
</dbReference>
<dbReference type="Pfam" id="PF09107">
    <property type="entry name" value="WHD_3rd_SelB"/>
    <property type="match status" value="1"/>
</dbReference>
<dbReference type="InterPro" id="IPR009000">
    <property type="entry name" value="Transl_B-barrel_sf"/>
</dbReference>
<dbReference type="KEGG" id="smas:HUE87_07265"/>
<dbReference type="AlphaFoldDB" id="A0A7S7M012"/>
<name>A0A7S7M012_9BACT</name>
<keyword evidence="3" id="KW-0547">Nucleotide-binding</keyword>
<dbReference type="RefSeq" id="WP_194365539.1">
    <property type="nucleotide sequence ID" value="NZ_CP054493.1"/>
</dbReference>
<evidence type="ECO:0000256" key="4">
    <source>
        <dbReference type="ARBA" id="ARBA00022917"/>
    </source>
</evidence>
<dbReference type="CDD" id="cd04171">
    <property type="entry name" value="SelB"/>
    <property type="match status" value="1"/>
</dbReference>
<proteinExistence type="predicted"/>
<dbReference type="GO" id="GO:0001514">
    <property type="term" value="P:selenocysteine incorporation"/>
    <property type="evidence" value="ECO:0007669"/>
    <property type="project" value="InterPro"/>
</dbReference>
<reference evidence="7 8" key="1">
    <citation type="submission" date="2020-05" db="EMBL/GenBank/DDBJ databases">
        <title>Sulfurimonas marisnigri, sp. nov., and Sulfurimonas baltica, sp. nov., manganese oxide reducing chemolithoautotrophs of the class Epsilonproteobacteria isolated from the pelagic redoxclines of the Black and Baltic Seas and emended description of the genus Sulfurimonas.</title>
        <authorList>
            <person name="Henkel J.V."/>
            <person name="Laudan C."/>
            <person name="Werner J."/>
            <person name="Neu T."/>
            <person name="Plewe S."/>
            <person name="Sproer C."/>
            <person name="Bunk B."/>
            <person name="Schulz-Vogt H.N."/>
        </authorList>
    </citation>
    <scope>NUCLEOTIDE SEQUENCE [LARGE SCALE GENOMIC DNA]</scope>
    <source>
        <strain evidence="7 8">SoZ1</strain>
    </source>
</reference>
<dbReference type="InterPro" id="IPR004535">
    <property type="entry name" value="Transl_elong_SelB"/>
</dbReference>
<keyword evidence="5" id="KW-0342">GTP-binding</keyword>
<dbReference type="SUPFAM" id="SSF50447">
    <property type="entry name" value="Translation proteins"/>
    <property type="match status" value="1"/>
</dbReference>
<dbReference type="GO" id="GO:0003924">
    <property type="term" value="F:GTPase activity"/>
    <property type="evidence" value="ECO:0007669"/>
    <property type="project" value="InterPro"/>
</dbReference>
<dbReference type="PANTHER" id="PTHR43721">
    <property type="entry name" value="ELONGATION FACTOR TU-RELATED"/>
    <property type="match status" value="1"/>
</dbReference>
<keyword evidence="8" id="KW-1185">Reference proteome</keyword>
<dbReference type="GO" id="GO:0003723">
    <property type="term" value="F:RNA binding"/>
    <property type="evidence" value="ECO:0007669"/>
    <property type="project" value="InterPro"/>
</dbReference>
<dbReference type="PROSITE" id="PS51722">
    <property type="entry name" value="G_TR_2"/>
    <property type="match status" value="1"/>
</dbReference>
<evidence type="ECO:0000313" key="7">
    <source>
        <dbReference type="EMBL" id="QOY53704.1"/>
    </source>
</evidence>
<evidence type="ECO:0000313" key="8">
    <source>
        <dbReference type="Proteomes" id="UP000593836"/>
    </source>
</evidence>
<protein>
    <submittedName>
        <fullName evidence="7">Selenocysteine-specific translation elongation factor</fullName>
    </submittedName>
</protein>
<dbReference type="PANTHER" id="PTHR43721:SF11">
    <property type="entry name" value="SELENOCYSTEINE-SPECIFIC ELONGATION FACTOR"/>
    <property type="match status" value="1"/>
</dbReference>
<sequence>MSNFIIGTCGHIDHGKTALVKALNGFEGDTTKEEQQRGITIDLSFSNLKKAQQNIAIIDVPGHEKLVKNMIAGAFSFDCVMIVVSAAEGIKPQTVEHLEILNSLGVKNAVLVITKKDLLNEKELDINTSLIQEFISKYDFDLKFVHAVSIFDDSSIEILKEKLFELDADTKIEENFFRYYIDRVFSAKGAGTIVTGTVLGKPIKLNEKIFICDLKKEIKIKNIQVHGDNAIEANISNRTAINLSGIDSKTIKRGFLISKKGYLRGFNTVDISFKTLKDKYLYHDRQYSIYIGSRKIDAKILLFNSEESLDKGFATIKSNEEIFSIYNEKLIIRDGNFTVAGGIILNPVSDPMKKSQKFKLLRALEKKEIFEAYGILINAHKKGLGLISSAQRFALSHIEALCYAKKLENCFVDEKELIIYPISTKEIIRDNIKNIYTKNKYALLSNTSIKLRLTWASEGFIYLVLNELIEEEFLVKDGNLFKSADITEDFKSSLEQIVLKRLEEEGTSPTAPYNIYDDLDLDRKVGDEILKLLCVKKQVVRLQHNLFIHSTSLSNIVLEMKNIIKEDGYIDISNFKEKYQLSRKYLVTYLDYLDNFSQIKKVNNRRVFLNKTL</sequence>
<evidence type="ECO:0000256" key="2">
    <source>
        <dbReference type="ARBA" id="ARBA00022490"/>
    </source>
</evidence>
<evidence type="ECO:0000256" key="1">
    <source>
        <dbReference type="ARBA" id="ARBA00004496"/>
    </source>
</evidence>
<dbReference type="InterPro" id="IPR000795">
    <property type="entry name" value="T_Tr_GTP-bd_dom"/>
</dbReference>
<dbReference type="SUPFAM" id="SSF52540">
    <property type="entry name" value="P-loop containing nucleoside triphosphate hydrolases"/>
    <property type="match status" value="1"/>
</dbReference>
<comment type="subcellular location">
    <subcellularLocation>
        <location evidence="1">Cytoplasm</location>
    </subcellularLocation>
</comment>
<gene>
    <name evidence="7" type="primary">selB</name>
    <name evidence="7" type="ORF">HUE87_07265</name>
</gene>
<dbReference type="NCBIfam" id="TIGR00475">
    <property type="entry name" value="selB"/>
    <property type="match status" value="1"/>
</dbReference>
<dbReference type="GO" id="GO:0005737">
    <property type="term" value="C:cytoplasm"/>
    <property type="evidence" value="ECO:0007669"/>
    <property type="project" value="UniProtKB-SubCell"/>
</dbReference>
<keyword evidence="2" id="KW-0963">Cytoplasm</keyword>
<dbReference type="Gene3D" id="2.40.30.10">
    <property type="entry name" value="Translation factors"/>
    <property type="match status" value="1"/>
</dbReference>
<evidence type="ECO:0000256" key="5">
    <source>
        <dbReference type="ARBA" id="ARBA00023134"/>
    </source>
</evidence>
<dbReference type="Pfam" id="PF00009">
    <property type="entry name" value="GTP_EFTU"/>
    <property type="match status" value="1"/>
</dbReference>
<dbReference type="InterPro" id="IPR027417">
    <property type="entry name" value="P-loop_NTPase"/>
</dbReference>
<dbReference type="PROSITE" id="PS00301">
    <property type="entry name" value="G_TR_1"/>
    <property type="match status" value="1"/>
</dbReference>